<organism evidence="5 8">
    <name type="scientific">Apteryx mantelli</name>
    <name type="common">North Island brown kiwi</name>
    <dbReference type="NCBI Taxonomy" id="2696672"/>
    <lineage>
        <taxon>Eukaryota</taxon>
        <taxon>Metazoa</taxon>
        <taxon>Chordata</taxon>
        <taxon>Craniata</taxon>
        <taxon>Vertebrata</taxon>
        <taxon>Euteleostomi</taxon>
        <taxon>Archelosauria</taxon>
        <taxon>Archosauria</taxon>
        <taxon>Dinosauria</taxon>
        <taxon>Saurischia</taxon>
        <taxon>Theropoda</taxon>
        <taxon>Coelurosauria</taxon>
        <taxon>Aves</taxon>
        <taxon>Palaeognathae</taxon>
        <taxon>Apterygiformes</taxon>
        <taxon>Apterygidae</taxon>
        <taxon>Apteryx</taxon>
    </lineage>
</organism>
<dbReference type="Proteomes" id="UP001652627">
    <property type="component" value="Chromosome 41"/>
</dbReference>
<evidence type="ECO:0000256" key="1">
    <source>
        <dbReference type="ARBA" id="ARBA00010061"/>
    </source>
</evidence>
<protein>
    <submittedName>
        <fullName evidence="6 7">Protein bicaudal D homolog 2-like</fullName>
    </submittedName>
</protein>
<gene>
    <name evidence="6 7 8" type="primary">LOC106484789</name>
</gene>
<accession>A0ABM4G1V9</accession>
<feature type="region of interest" description="Disordered" evidence="4">
    <location>
        <begin position="242"/>
        <end position="282"/>
    </location>
</feature>
<dbReference type="Pfam" id="PF09730">
    <property type="entry name" value="BicD"/>
    <property type="match status" value="2"/>
</dbReference>
<dbReference type="GeneID" id="106484789"/>
<keyword evidence="5" id="KW-1185">Reference proteome</keyword>
<dbReference type="RefSeq" id="XP_067171184.1">
    <property type="nucleotide sequence ID" value="XM_067315083.1"/>
</dbReference>
<proteinExistence type="inferred from homology"/>
<evidence type="ECO:0000313" key="8">
    <source>
        <dbReference type="RefSeq" id="XP_067171187.1"/>
    </source>
</evidence>
<dbReference type="InterPro" id="IPR018477">
    <property type="entry name" value="BICD"/>
</dbReference>
<reference evidence="6 7" key="1">
    <citation type="submission" date="2025-05" db="UniProtKB">
        <authorList>
            <consortium name="RefSeq"/>
        </authorList>
    </citation>
    <scope>IDENTIFICATION</scope>
    <source>
        <tissue evidence="6 7">Blood</tissue>
    </source>
</reference>
<comment type="similarity">
    <text evidence="1">Belongs to the BicD family.</text>
</comment>
<feature type="coiled-coil region" evidence="3">
    <location>
        <begin position="288"/>
        <end position="322"/>
    </location>
</feature>
<dbReference type="RefSeq" id="XP_067171187.1">
    <property type="nucleotide sequence ID" value="XM_067315086.1"/>
</dbReference>
<feature type="coiled-coil region" evidence="3">
    <location>
        <begin position="375"/>
        <end position="437"/>
    </location>
</feature>
<sequence>MATMEEEEESGGLRAEVLRLAAELQEATRAQEQAARCGLALLEENGELRQRCRDLEGQLEALRAELACATEALAEAQSGQKRAVAASETREEALVQEAAAKEAQLGARLEEQRGDLRQLQCQLRDARADNERLATALQDLRQECQALVGERAQLRDALRQHREAEPQRQQERRDLEEEIISLQKQLSLLASSQAELEALQQEGRQRAEELAQARAKLAEQEQLRVQAEQRLEEAVAALAAERERCQEQAAAGPGGPDAEGDDDGGTDAAPAPVDSPGPVPGLVADLFSEMSLSEIHRLREQLLQAEQEAAGAREELAEARRALGAGPASGPAPCPDPAHQALTQEVAALRAALGASRQVAGTALCQLRGRLAGQQAVAAAALRGLRQELAALQEEAAGLASRRAALDARCEEAGARAAEAERRLAEACAEKRALGALLRQALRRQRGLARRLRGDAGPGLAPPGPLA</sequence>
<evidence type="ECO:0000256" key="2">
    <source>
        <dbReference type="ARBA" id="ARBA00023054"/>
    </source>
</evidence>
<dbReference type="Gene3D" id="6.10.250.2470">
    <property type="match status" value="1"/>
</dbReference>
<evidence type="ECO:0000256" key="4">
    <source>
        <dbReference type="SAM" id="MobiDB-lite"/>
    </source>
</evidence>
<dbReference type="PANTHER" id="PTHR31233">
    <property type="entry name" value="BICAUDAL D FAMILY MEMBER"/>
    <property type="match status" value="1"/>
</dbReference>
<evidence type="ECO:0000313" key="6">
    <source>
        <dbReference type="RefSeq" id="XP_067171184.1"/>
    </source>
</evidence>
<keyword evidence="2 3" id="KW-0175">Coiled coil</keyword>
<name>A0ABM4G1V9_9AVES</name>
<dbReference type="RefSeq" id="XP_067171186.1">
    <property type="nucleotide sequence ID" value="XM_067315085.1"/>
</dbReference>
<evidence type="ECO:0000313" key="5">
    <source>
        <dbReference type="Proteomes" id="UP001652627"/>
    </source>
</evidence>
<evidence type="ECO:0000256" key="3">
    <source>
        <dbReference type="SAM" id="Coils"/>
    </source>
</evidence>
<dbReference type="PANTHER" id="PTHR31233:SF10">
    <property type="entry name" value="BICD CARGO ADAPTOR 2"/>
    <property type="match status" value="1"/>
</dbReference>
<evidence type="ECO:0000313" key="7">
    <source>
        <dbReference type="RefSeq" id="XP_067171186.1"/>
    </source>
</evidence>